<dbReference type="InterPro" id="IPR036259">
    <property type="entry name" value="MFS_trans_sf"/>
</dbReference>
<feature type="transmembrane region" description="Helical" evidence="7">
    <location>
        <begin position="114"/>
        <end position="133"/>
    </location>
</feature>
<comment type="caution">
    <text evidence="9">The sequence shown here is derived from an EMBL/GenBank/DDBJ whole genome shotgun (WGS) entry which is preliminary data.</text>
</comment>
<dbReference type="Proteomes" id="UP000490800">
    <property type="component" value="Unassembled WGS sequence"/>
</dbReference>
<feature type="transmembrane region" description="Helical" evidence="7">
    <location>
        <begin position="83"/>
        <end position="102"/>
    </location>
</feature>
<dbReference type="RefSeq" id="WP_157338738.1">
    <property type="nucleotide sequence ID" value="NZ_RHLK01000022.1"/>
</dbReference>
<reference evidence="9 10" key="1">
    <citation type="journal article" date="2019" name="Microorganisms">
        <title>Paenibacillus lutrae sp. nov., A Chitinolytic Species Isolated from A River Otter in Castril Natural Park, Granada, Spain.</title>
        <authorList>
            <person name="Rodriguez M."/>
            <person name="Reina J.C."/>
            <person name="Bejar V."/>
            <person name="Llamas I."/>
        </authorList>
    </citation>
    <scope>NUCLEOTIDE SEQUENCE [LARGE SCALE GENOMIC DNA]</scope>
    <source>
        <strain evidence="9 10">N10</strain>
    </source>
</reference>
<keyword evidence="3 7" id="KW-0812">Transmembrane</keyword>
<evidence type="ECO:0000256" key="6">
    <source>
        <dbReference type="SAM" id="MobiDB-lite"/>
    </source>
</evidence>
<feature type="transmembrane region" description="Helical" evidence="7">
    <location>
        <begin position="324"/>
        <end position="343"/>
    </location>
</feature>
<accession>A0A7X3K1V1</accession>
<evidence type="ECO:0000256" key="5">
    <source>
        <dbReference type="ARBA" id="ARBA00023136"/>
    </source>
</evidence>
<feature type="transmembrane region" description="Helical" evidence="7">
    <location>
        <begin position="49"/>
        <end position="71"/>
    </location>
</feature>
<proteinExistence type="predicted"/>
<evidence type="ECO:0000256" key="7">
    <source>
        <dbReference type="SAM" id="Phobius"/>
    </source>
</evidence>
<organism evidence="9 10">
    <name type="scientific">Paenibacillus lutrae</name>
    <dbReference type="NCBI Taxonomy" id="2078573"/>
    <lineage>
        <taxon>Bacteria</taxon>
        <taxon>Bacillati</taxon>
        <taxon>Bacillota</taxon>
        <taxon>Bacilli</taxon>
        <taxon>Bacillales</taxon>
        <taxon>Paenibacillaceae</taxon>
        <taxon>Paenibacillus</taxon>
    </lineage>
</organism>
<evidence type="ECO:0000256" key="3">
    <source>
        <dbReference type="ARBA" id="ARBA00022692"/>
    </source>
</evidence>
<protein>
    <submittedName>
        <fullName evidence="9">MFS transporter</fullName>
    </submittedName>
</protein>
<feature type="region of interest" description="Disordered" evidence="6">
    <location>
        <begin position="445"/>
        <end position="466"/>
    </location>
</feature>
<feature type="transmembrane region" description="Helical" evidence="7">
    <location>
        <begin position="265"/>
        <end position="289"/>
    </location>
</feature>
<feature type="transmembrane region" description="Helical" evidence="7">
    <location>
        <begin position="295"/>
        <end position="312"/>
    </location>
</feature>
<dbReference type="GO" id="GO:0005886">
    <property type="term" value="C:plasma membrane"/>
    <property type="evidence" value="ECO:0007669"/>
    <property type="project" value="UniProtKB-SubCell"/>
</dbReference>
<feature type="transmembrane region" description="Helical" evidence="7">
    <location>
        <begin position="417"/>
        <end position="435"/>
    </location>
</feature>
<sequence length="466" mass="48802">MSQQELEDTRAHLNSGIGPSVHRLQAELTGSVELSGDADSTAKLWTKSFIILTLSYFLLFLCLQMLLSPFPAYVKEQFGSGDFVLSLVTSIFAISAIISRFATAALLRRVHRNTLLICGVAIATASTAAYSFAGSVGMLLFLRACFGVGFGMTSTVMPTLVSQIIPPRRIGEGIGYFGLSSSLAMSVGPTIGLAVIGGYGFGPLTVLGTAAAALILPLLLFTRSIPPQPAAAMAPPAAEAASAGSAADPSPAKNGRKRSGLGRKLLLPALLNTLLSLTYGGLLSFIALYGKEVHLEQIGLFFLFNAITVLVVRPISGRLFDSKGHAAVMIPGALLLIASLFILSMATSMPMLIVSALLYGLGFGAVQPTTQAWMLSETPAEQHGTANSMFYNSIDFGVAVGSMLLGVIASSTSYAVMYRYAAGVMVLFLVVYALYRITNSNNKHDLETSSGSSGAGSGVRTSDLQG</sequence>
<feature type="transmembrane region" description="Helical" evidence="7">
    <location>
        <begin position="389"/>
        <end position="411"/>
    </location>
</feature>
<dbReference type="OrthoDB" id="9814001at2"/>
<keyword evidence="2" id="KW-0813">Transport</keyword>
<dbReference type="SUPFAM" id="SSF103473">
    <property type="entry name" value="MFS general substrate transporter"/>
    <property type="match status" value="1"/>
</dbReference>
<evidence type="ECO:0000313" key="9">
    <source>
        <dbReference type="EMBL" id="MVP02376.1"/>
    </source>
</evidence>
<dbReference type="EMBL" id="RHLK01000022">
    <property type="protein sequence ID" value="MVP02376.1"/>
    <property type="molecule type" value="Genomic_DNA"/>
</dbReference>
<dbReference type="GO" id="GO:0022857">
    <property type="term" value="F:transmembrane transporter activity"/>
    <property type="evidence" value="ECO:0007669"/>
    <property type="project" value="InterPro"/>
</dbReference>
<dbReference type="PANTHER" id="PTHR23531">
    <property type="entry name" value="QUINOLENE RESISTANCE PROTEIN NORA"/>
    <property type="match status" value="1"/>
</dbReference>
<feature type="domain" description="Major facilitator superfamily (MFS) profile" evidence="8">
    <location>
        <begin position="48"/>
        <end position="439"/>
    </location>
</feature>
<evidence type="ECO:0000256" key="2">
    <source>
        <dbReference type="ARBA" id="ARBA00022448"/>
    </source>
</evidence>
<evidence type="ECO:0000259" key="8">
    <source>
        <dbReference type="PROSITE" id="PS50850"/>
    </source>
</evidence>
<gene>
    <name evidence="9" type="ORF">EDM21_23100</name>
</gene>
<evidence type="ECO:0000256" key="1">
    <source>
        <dbReference type="ARBA" id="ARBA00004651"/>
    </source>
</evidence>
<dbReference type="InterPro" id="IPR011701">
    <property type="entry name" value="MFS"/>
</dbReference>
<dbReference type="CDD" id="cd17489">
    <property type="entry name" value="MFS_YfcJ_like"/>
    <property type="match status" value="1"/>
</dbReference>
<keyword evidence="4 7" id="KW-1133">Transmembrane helix</keyword>
<dbReference type="PANTHER" id="PTHR23531:SF1">
    <property type="entry name" value="QUINOLENE RESISTANCE PROTEIN NORA"/>
    <property type="match status" value="1"/>
</dbReference>
<feature type="transmembrane region" description="Helical" evidence="7">
    <location>
        <begin position="139"/>
        <end position="161"/>
    </location>
</feature>
<comment type="subcellular location">
    <subcellularLocation>
        <location evidence="1">Cell membrane</location>
        <topology evidence="1">Multi-pass membrane protein</topology>
    </subcellularLocation>
</comment>
<feature type="transmembrane region" description="Helical" evidence="7">
    <location>
        <begin position="173"/>
        <end position="195"/>
    </location>
</feature>
<evidence type="ECO:0000256" key="4">
    <source>
        <dbReference type="ARBA" id="ARBA00022989"/>
    </source>
</evidence>
<dbReference type="Gene3D" id="1.20.1250.20">
    <property type="entry name" value="MFS general substrate transporter like domains"/>
    <property type="match status" value="1"/>
</dbReference>
<dbReference type="InterPro" id="IPR004896">
    <property type="entry name" value="PucC-rel"/>
</dbReference>
<evidence type="ECO:0000313" key="10">
    <source>
        <dbReference type="Proteomes" id="UP000490800"/>
    </source>
</evidence>
<keyword evidence="10" id="KW-1185">Reference proteome</keyword>
<dbReference type="InterPro" id="IPR052714">
    <property type="entry name" value="MFS_Exporter"/>
</dbReference>
<dbReference type="PROSITE" id="PS50850">
    <property type="entry name" value="MFS"/>
    <property type="match status" value="1"/>
</dbReference>
<dbReference type="Pfam" id="PF07690">
    <property type="entry name" value="MFS_1"/>
    <property type="match status" value="1"/>
</dbReference>
<feature type="transmembrane region" description="Helical" evidence="7">
    <location>
        <begin position="201"/>
        <end position="221"/>
    </location>
</feature>
<name>A0A7X3K1V1_9BACL</name>
<feature type="transmembrane region" description="Helical" evidence="7">
    <location>
        <begin position="349"/>
        <end position="368"/>
    </location>
</feature>
<dbReference type="AlphaFoldDB" id="A0A7X3K1V1"/>
<dbReference type="Pfam" id="PF03209">
    <property type="entry name" value="PUCC"/>
    <property type="match status" value="1"/>
</dbReference>
<keyword evidence="5 7" id="KW-0472">Membrane</keyword>
<dbReference type="InterPro" id="IPR020846">
    <property type="entry name" value="MFS_dom"/>
</dbReference>